<dbReference type="Gene3D" id="4.10.240.10">
    <property type="entry name" value="Zn(2)-C6 fungal-type DNA-binding domain"/>
    <property type="match status" value="1"/>
</dbReference>
<organism evidence="8 9">
    <name type="scientific">Trichoderma citrinoviride</name>
    <dbReference type="NCBI Taxonomy" id="58853"/>
    <lineage>
        <taxon>Eukaryota</taxon>
        <taxon>Fungi</taxon>
        <taxon>Dikarya</taxon>
        <taxon>Ascomycota</taxon>
        <taxon>Pezizomycotina</taxon>
        <taxon>Sordariomycetes</taxon>
        <taxon>Hypocreomycetidae</taxon>
        <taxon>Hypocreales</taxon>
        <taxon>Hypocreaceae</taxon>
        <taxon>Trichoderma</taxon>
    </lineage>
</organism>
<dbReference type="GO" id="GO:0000981">
    <property type="term" value="F:DNA-binding transcription factor activity, RNA polymerase II-specific"/>
    <property type="evidence" value="ECO:0007669"/>
    <property type="project" value="InterPro"/>
</dbReference>
<dbReference type="OrthoDB" id="5370478at2759"/>
<evidence type="ECO:0000256" key="1">
    <source>
        <dbReference type="ARBA" id="ARBA00004123"/>
    </source>
</evidence>
<gene>
    <name evidence="8" type="ORF">BBK36DRAFT_1113523</name>
</gene>
<evidence type="ECO:0000256" key="5">
    <source>
        <dbReference type="ARBA" id="ARBA00023242"/>
    </source>
</evidence>
<keyword evidence="4" id="KW-0804">Transcription</keyword>
<dbReference type="Pfam" id="PF00172">
    <property type="entry name" value="Zn_clus"/>
    <property type="match status" value="1"/>
</dbReference>
<dbReference type="Pfam" id="PF04082">
    <property type="entry name" value="Fungal_trans"/>
    <property type="match status" value="1"/>
</dbReference>
<dbReference type="GO" id="GO:0008270">
    <property type="term" value="F:zinc ion binding"/>
    <property type="evidence" value="ECO:0007669"/>
    <property type="project" value="InterPro"/>
</dbReference>
<dbReference type="SUPFAM" id="SSF57701">
    <property type="entry name" value="Zn2/Cys6 DNA-binding domain"/>
    <property type="match status" value="1"/>
</dbReference>
<proteinExistence type="predicted"/>
<dbReference type="GO" id="GO:0005634">
    <property type="term" value="C:nucleus"/>
    <property type="evidence" value="ECO:0007669"/>
    <property type="project" value="UniProtKB-SubCell"/>
</dbReference>
<keyword evidence="9" id="KW-1185">Reference proteome</keyword>
<dbReference type="SMART" id="SM00906">
    <property type="entry name" value="Fungal_trans"/>
    <property type="match status" value="1"/>
</dbReference>
<dbReference type="GO" id="GO:0003677">
    <property type="term" value="F:DNA binding"/>
    <property type="evidence" value="ECO:0007669"/>
    <property type="project" value="InterPro"/>
</dbReference>
<keyword evidence="3" id="KW-0805">Transcription regulation</keyword>
<feature type="region of interest" description="Disordered" evidence="6">
    <location>
        <begin position="568"/>
        <end position="598"/>
    </location>
</feature>
<keyword evidence="5" id="KW-0539">Nucleus</keyword>
<dbReference type="GeneID" id="36598041"/>
<protein>
    <recommendedName>
        <fullName evidence="7">Zn(2)-C6 fungal-type domain-containing protein</fullName>
    </recommendedName>
</protein>
<evidence type="ECO:0000256" key="3">
    <source>
        <dbReference type="ARBA" id="ARBA00023015"/>
    </source>
</evidence>
<dbReference type="EMBL" id="KZ680209">
    <property type="protein sequence ID" value="PTB68401.1"/>
    <property type="molecule type" value="Genomic_DNA"/>
</dbReference>
<feature type="domain" description="Zn(2)-C6 fungal-type" evidence="7">
    <location>
        <begin position="7"/>
        <end position="43"/>
    </location>
</feature>
<dbReference type="CDD" id="cd12148">
    <property type="entry name" value="fungal_TF_MHR"/>
    <property type="match status" value="1"/>
</dbReference>
<dbReference type="PANTHER" id="PTHR47338">
    <property type="entry name" value="ZN(II)2CYS6 TRANSCRIPTION FACTOR (EUROFUNG)-RELATED"/>
    <property type="match status" value="1"/>
</dbReference>
<evidence type="ECO:0000313" key="8">
    <source>
        <dbReference type="EMBL" id="PTB68401.1"/>
    </source>
</evidence>
<evidence type="ECO:0000256" key="6">
    <source>
        <dbReference type="SAM" id="MobiDB-lite"/>
    </source>
</evidence>
<accession>A0A2T4BGK3</accession>
<comment type="subcellular location">
    <subcellularLocation>
        <location evidence="1">Nucleus</location>
    </subcellularLocation>
</comment>
<dbReference type="SMART" id="SM00066">
    <property type="entry name" value="GAL4"/>
    <property type="match status" value="1"/>
</dbReference>
<dbReference type="RefSeq" id="XP_024751721.1">
    <property type="nucleotide sequence ID" value="XM_024889923.1"/>
</dbReference>
<name>A0A2T4BGK3_9HYPO</name>
<dbReference type="Proteomes" id="UP000241546">
    <property type="component" value="Unassembled WGS sequence"/>
</dbReference>
<dbReference type="PROSITE" id="PS50048">
    <property type="entry name" value="ZN2_CY6_FUNGAL_2"/>
    <property type="match status" value="1"/>
</dbReference>
<evidence type="ECO:0000313" key="9">
    <source>
        <dbReference type="Proteomes" id="UP000241546"/>
    </source>
</evidence>
<keyword evidence="2" id="KW-0479">Metal-binding</keyword>
<evidence type="ECO:0000256" key="2">
    <source>
        <dbReference type="ARBA" id="ARBA00022723"/>
    </source>
</evidence>
<evidence type="ECO:0000259" key="7">
    <source>
        <dbReference type="PROSITE" id="PS50048"/>
    </source>
</evidence>
<evidence type="ECO:0000256" key="4">
    <source>
        <dbReference type="ARBA" id="ARBA00023163"/>
    </source>
</evidence>
<reference evidence="9" key="1">
    <citation type="submission" date="2016-07" db="EMBL/GenBank/DDBJ databases">
        <title>Multiple horizontal gene transfer events from other fungi enriched the ability of initially mycotrophic Trichoderma (Ascomycota) to feed on dead plant biomass.</title>
        <authorList>
            <consortium name="DOE Joint Genome Institute"/>
            <person name="Atanasova L."/>
            <person name="Chenthamara K."/>
            <person name="Zhang J."/>
            <person name="Grujic M."/>
            <person name="Henrissat B."/>
            <person name="Kuo A."/>
            <person name="Aerts A."/>
            <person name="Salamov A."/>
            <person name="Lipzen A."/>
            <person name="Labutti K."/>
            <person name="Barry K."/>
            <person name="Miao Y."/>
            <person name="Rahimi M.J."/>
            <person name="Shen Q."/>
            <person name="Grigoriev I.V."/>
            <person name="Kubicek C.P."/>
            <person name="Druzhinina I.S."/>
        </authorList>
    </citation>
    <scope>NUCLEOTIDE SEQUENCE [LARGE SCALE GENOMIC DNA]</scope>
    <source>
        <strain evidence="9">TUCIM 6016</strain>
    </source>
</reference>
<dbReference type="InterPro" id="IPR001138">
    <property type="entry name" value="Zn2Cys6_DnaBD"/>
</dbReference>
<dbReference type="PANTHER" id="PTHR47338:SF19">
    <property type="entry name" value="ZN(II)2CYS6 TRANSCRIPTION FACTOR (EUROFUNG)"/>
    <property type="match status" value="1"/>
</dbReference>
<dbReference type="CDD" id="cd00067">
    <property type="entry name" value="GAL4"/>
    <property type="match status" value="1"/>
</dbReference>
<dbReference type="InterPro" id="IPR036864">
    <property type="entry name" value="Zn2-C6_fun-type_DNA-bd_sf"/>
</dbReference>
<dbReference type="GO" id="GO:0006351">
    <property type="term" value="P:DNA-templated transcription"/>
    <property type="evidence" value="ECO:0007669"/>
    <property type="project" value="InterPro"/>
</dbReference>
<sequence>MVRTTVACARCRKAKLKCIHDGSPPCQRCMKEGATRIVDTCVLTRPIIQRKHLLAAYTSTGVIGSSSGERHNAAVTRSRFANFQRASSHRGQPSEPQKDFIHRVTRAANVFVKQFPELNFLHLPSFLQSLKTLDASLVDTTGSKSVGSPATKIKGVCFALLALCAPWLEDEYSSEDCVSSARASISAADQPDILSVQTLLIIAMYEWGCGRTLKAWADSGVAIRSIQLLNALQKSHDTAGMHGEIQNRTFWACFVMDRLVFCGKPQPLALPLQSVEVHWPIGQRDFAFGQTTSRVYPQNEYGAPTEHAEYKDLDKVYAVIVQGYDIWSKILQWIAGGGRRRLSVHQQVRPPWARDSIWRALYDELHDWRERQDPNIRFPETAIEVHASLGQAHSFAYLNLIYHLCRLFLGREYIPFLPTPASEPSGPVDPPLLTQEAPSGWWDERARELFSSSASITDILRRLDTAAVPISTPFSGFCSFSAATMNIYVLHFPRMNLGRSTTATADVDTDRAYLDRFRTQWAIGARWWTTIETMQQLYQKASSDRDEFFGKSRIDYLALEAIINHSASTFPPETETETHGGPQMSYPPATPRASSANNGPGALVGDHLVSETAGLGDVHQCQSHLPPQYEPVLYCDGDGNEWNAIWPLWDDQMDVLIVPEGTPWD</sequence>
<dbReference type="AlphaFoldDB" id="A0A2T4BGK3"/>
<dbReference type="InterPro" id="IPR007219">
    <property type="entry name" value="XnlR_reg_dom"/>
</dbReference>
<dbReference type="InterPro" id="IPR050815">
    <property type="entry name" value="TF_fung"/>
</dbReference>